<comment type="caution">
    <text evidence="2">The sequence shown here is derived from an EMBL/GenBank/DDBJ whole genome shotgun (WGS) entry which is preliminary data.</text>
</comment>
<keyword evidence="3" id="KW-1185">Reference proteome</keyword>
<dbReference type="EMBL" id="PGOL01000770">
    <property type="protein sequence ID" value="PKI65068.1"/>
    <property type="molecule type" value="Genomic_DNA"/>
</dbReference>
<protein>
    <submittedName>
        <fullName evidence="2">Uncharacterized protein</fullName>
    </submittedName>
</protein>
<gene>
    <name evidence="2" type="ORF">CRG98_014537</name>
</gene>
<dbReference type="AlphaFoldDB" id="A0A2I0K938"/>
<dbReference type="Proteomes" id="UP000233551">
    <property type="component" value="Unassembled WGS sequence"/>
</dbReference>
<feature type="region of interest" description="Disordered" evidence="1">
    <location>
        <begin position="152"/>
        <end position="184"/>
    </location>
</feature>
<proteinExistence type="predicted"/>
<name>A0A2I0K938_PUNGR</name>
<evidence type="ECO:0000256" key="1">
    <source>
        <dbReference type="SAM" id="MobiDB-lite"/>
    </source>
</evidence>
<reference evidence="2 3" key="1">
    <citation type="submission" date="2017-11" db="EMBL/GenBank/DDBJ databases">
        <title>De-novo sequencing of pomegranate (Punica granatum L.) genome.</title>
        <authorList>
            <person name="Akparov Z."/>
            <person name="Amiraslanov A."/>
            <person name="Hajiyeva S."/>
            <person name="Abbasov M."/>
            <person name="Kaur K."/>
            <person name="Hamwieh A."/>
            <person name="Solovyev V."/>
            <person name="Salamov A."/>
            <person name="Braich B."/>
            <person name="Kosarev P."/>
            <person name="Mahmoud A."/>
            <person name="Hajiyev E."/>
            <person name="Babayeva S."/>
            <person name="Izzatullayeva V."/>
            <person name="Mammadov A."/>
            <person name="Mammadov A."/>
            <person name="Sharifova S."/>
            <person name="Ojaghi J."/>
            <person name="Eynullazada K."/>
            <person name="Bayramov B."/>
            <person name="Abdulazimova A."/>
            <person name="Shahmuradov I."/>
        </authorList>
    </citation>
    <scope>NUCLEOTIDE SEQUENCE [LARGE SCALE GENOMIC DNA]</scope>
    <source>
        <strain evidence="3">cv. AG2017</strain>
        <tissue evidence="2">Leaf</tissue>
    </source>
</reference>
<evidence type="ECO:0000313" key="3">
    <source>
        <dbReference type="Proteomes" id="UP000233551"/>
    </source>
</evidence>
<accession>A0A2I0K938</accession>
<evidence type="ECO:0000313" key="2">
    <source>
        <dbReference type="EMBL" id="PKI65068.1"/>
    </source>
</evidence>
<organism evidence="2 3">
    <name type="scientific">Punica granatum</name>
    <name type="common">Pomegranate</name>
    <dbReference type="NCBI Taxonomy" id="22663"/>
    <lineage>
        <taxon>Eukaryota</taxon>
        <taxon>Viridiplantae</taxon>
        <taxon>Streptophyta</taxon>
        <taxon>Embryophyta</taxon>
        <taxon>Tracheophyta</taxon>
        <taxon>Spermatophyta</taxon>
        <taxon>Magnoliopsida</taxon>
        <taxon>eudicotyledons</taxon>
        <taxon>Gunneridae</taxon>
        <taxon>Pentapetalae</taxon>
        <taxon>rosids</taxon>
        <taxon>malvids</taxon>
        <taxon>Myrtales</taxon>
        <taxon>Lythraceae</taxon>
        <taxon>Punica</taxon>
    </lineage>
</organism>
<sequence>MAKWRLEGSDEDRKPRFGRMYCWSEYFEEGVRKEQKSTHARAQTSLVKSEKDWPTFIQWRMALVNDLDMYIHMNHPREKGWNYYYESKEEPPREVLDGLLGVAEALHDGRDEGAEVELKVLGGEHGCGGQGLERAPGDPEVGVSKEVQAAVDERRRLGGGEAPSRGLRELEEALPPSHPVVGTL</sequence>